<dbReference type="GO" id="GO:0008083">
    <property type="term" value="F:growth factor activity"/>
    <property type="evidence" value="ECO:0007669"/>
    <property type="project" value="UniProtKB-KW"/>
</dbReference>
<keyword evidence="5 11" id="KW-0964">Secreted</keyword>
<comment type="function">
    <text evidence="11">Heterodimerizes with IL12B to form the IL-12 cytokine or with EBI3/IL27B to form the IL-35 cytokine. IL-12 is primarily produced by professional antigen-presenting cells (APCs) such as B-cells and dendritic cells (DCs) as well as macrophages and granulocytes and regulates T-cell and natural killer-cell responses, induces the production of interferon-gamma (IFN-gamma), favors the differentiation of T-helper 1 (Th1) cells and is an important link between innate resistance and adaptive immunity. Mechanistically, exerts its biological effects through a receptor composed of IL12R1 and IL12R2 subunits. Binding to the receptor results in the rapid tyrosine phosphorylation of a number of cellular substrates including the JAK family kinases TYK2 and JAK2. In turn, recruited STAT4 gets phosphorylated and translocates to the nucleus where it regulates cytokine/growth factor responsive genes. As part of IL-35, plays essential roles in maintaining the immune homeostasis of the liver microenvironment and functions also as an immune-suppressive cytokine. Mediates biological events through unconventional receptors composed of IL12RB2 and gp130/IL6ST heterodimers or homodimers. Signaling requires the transcription factors STAT1 and STAT4, which form a unique heterodimer that binds to distinct DNA sites.</text>
</comment>
<gene>
    <name evidence="11" type="primary">IL12A</name>
</gene>
<name>Q924K6_MERUN</name>
<evidence type="ECO:0000256" key="4">
    <source>
        <dbReference type="ARBA" id="ARBA00022514"/>
    </source>
</evidence>
<dbReference type="InterPro" id="IPR004281">
    <property type="entry name" value="IL-12_alpha"/>
</dbReference>
<dbReference type="GO" id="GO:0005143">
    <property type="term" value="F:interleukin-12 receptor binding"/>
    <property type="evidence" value="ECO:0007669"/>
    <property type="project" value="InterPro"/>
</dbReference>
<accession>Q924K6</accession>
<dbReference type="Gene3D" id="1.20.1250.10">
    <property type="match status" value="1"/>
</dbReference>
<feature type="signal peptide" evidence="11">
    <location>
        <begin position="1"/>
        <end position="23"/>
    </location>
</feature>
<dbReference type="GO" id="GO:0005615">
    <property type="term" value="C:extracellular space"/>
    <property type="evidence" value="ECO:0007669"/>
    <property type="project" value="UniProtKB-KW"/>
</dbReference>
<dbReference type="InterPro" id="IPR009079">
    <property type="entry name" value="4_helix_cytokine-like_core"/>
</dbReference>
<comment type="similarity">
    <text evidence="2 11">Belongs to the IL-6 superfamily.</text>
</comment>
<evidence type="ECO:0000256" key="10">
    <source>
        <dbReference type="ARBA" id="ARBA00047077"/>
    </source>
</evidence>
<evidence type="ECO:0000256" key="7">
    <source>
        <dbReference type="ARBA" id="ARBA00023030"/>
    </source>
</evidence>
<evidence type="ECO:0000256" key="2">
    <source>
        <dbReference type="ARBA" id="ARBA00007432"/>
    </source>
</evidence>
<sequence>MRQSRRLFFLVTLVLIHLSLARAKPVSGPARCLNSSQTLLRTTDNALKTARQKLTNYCGAEDFDREDITKDKTSTLKACLPLELVKNESCLAGETSSMIRGSCLLPQKTSSMMTLCLSSIYEDLKIYQTEFQAIDAELRRQNQITLDKDMLAAIDELMQALNHNGQTVPRKPYLAERDPIKLEMHLCIQLHAFSIRVTTINKVMSYLNSS</sequence>
<reference evidence="12" key="1">
    <citation type="journal article" date="2001" name="Cytokine">
        <title>Molecular cloning of gerbil interleukin 12 and its expression as a bioactive single-chain protein.</title>
        <authorList>
            <person name="Gaucher D."/>
            <person name="Chadee K."/>
        </authorList>
    </citation>
    <scope>NUCLEOTIDE SEQUENCE</scope>
</reference>
<evidence type="ECO:0000256" key="1">
    <source>
        <dbReference type="ARBA" id="ARBA00004613"/>
    </source>
</evidence>
<dbReference type="EMBL" id="AF288849">
    <property type="protein sequence ID" value="AAK83072.1"/>
    <property type="molecule type" value="mRNA"/>
</dbReference>
<feature type="chain" id="PRO_5009031902" description="Interleukin-12 subunit alpha" evidence="11">
    <location>
        <begin position="24"/>
        <end position="210"/>
    </location>
</feature>
<evidence type="ECO:0000256" key="8">
    <source>
        <dbReference type="ARBA" id="ARBA00023157"/>
    </source>
</evidence>
<comment type="subcellular location">
    <subcellularLocation>
        <location evidence="1 11">Secreted</location>
    </subcellularLocation>
</comment>
<organism evidence="12">
    <name type="scientific">Meriones unguiculatus</name>
    <name type="common">Mongolian jird</name>
    <name type="synonym">Gerbillus unguiculatus</name>
    <dbReference type="NCBI Taxonomy" id="10047"/>
    <lineage>
        <taxon>Eukaryota</taxon>
        <taxon>Metazoa</taxon>
        <taxon>Chordata</taxon>
        <taxon>Craniata</taxon>
        <taxon>Vertebrata</taxon>
        <taxon>Euteleostomi</taxon>
        <taxon>Mammalia</taxon>
        <taxon>Eutheria</taxon>
        <taxon>Euarchontoglires</taxon>
        <taxon>Glires</taxon>
        <taxon>Rodentia</taxon>
        <taxon>Myomorpha</taxon>
        <taxon>Muroidea</taxon>
        <taxon>Muridae</taxon>
        <taxon>Gerbillinae</taxon>
        <taxon>Meriones</taxon>
    </lineage>
</organism>
<evidence type="ECO:0000313" key="12">
    <source>
        <dbReference type="EMBL" id="AAK83072.1"/>
    </source>
</evidence>
<dbReference type="InterPro" id="IPR050676">
    <property type="entry name" value="IL-12"/>
</dbReference>
<keyword evidence="4 11" id="KW-0202">Cytokine</keyword>
<evidence type="ECO:0000256" key="11">
    <source>
        <dbReference type="RuleBase" id="RU363133"/>
    </source>
</evidence>
<dbReference type="RefSeq" id="XP_021507255.1">
    <property type="nucleotide sequence ID" value="XM_021651580.2"/>
</dbReference>
<dbReference type="SUPFAM" id="SSF47266">
    <property type="entry name" value="4-helical cytokines"/>
    <property type="match status" value="1"/>
</dbReference>
<proteinExistence type="evidence at transcript level"/>
<keyword evidence="9" id="KW-0325">Glycoprotein</keyword>
<keyword evidence="7 11" id="KW-0339">Growth factor</keyword>
<dbReference type="PANTHER" id="PTHR48485:SF1">
    <property type="entry name" value="INTERLEUKIN-12 SUBUNIT ALPHA"/>
    <property type="match status" value="1"/>
</dbReference>
<evidence type="ECO:0000256" key="5">
    <source>
        <dbReference type="ARBA" id="ARBA00022525"/>
    </source>
</evidence>
<protein>
    <recommendedName>
        <fullName evidence="3 11">Interleukin-12 subunit alpha</fullName>
        <shortName evidence="11">IL-12A</shortName>
    </recommendedName>
</protein>
<dbReference type="AlphaFoldDB" id="Q924K6"/>
<dbReference type="OrthoDB" id="9893660at2759"/>
<evidence type="ECO:0000256" key="6">
    <source>
        <dbReference type="ARBA" id="ARBA00022729"/>
    </source>
</evidence>
<evidence type="ECO:0000256" key="9">
    <source>
        <dbReference type="ARBA" id="ARBA00023180"/>
    </source>
</evidence>
<comment type="subunit">
    <text evidence="11">Heterodimer with IL12B; disulfide-linked. The heterodimer is known as interleukin IL-12.</text>
</comment>
<keyword evidence="6 11" id="KW-0732">Signal</keyword>
<dbReference type="PANTHER" id="PTHR48485">
    <property type="entry name" value="INTERLEUKIN-12 SUBUNIT BETA-RELATED"/>
    <property type="match status" value="1"/>
</dbReference>
<evidence type="ECO:0000256" key="3">
    <source>
        <dbReference type="ARBA" id="ARBA00014463"/>
    </source>
</evidence>
<keyword evidence="8 11" id="KW-1015">Disulfide bond</keyword>
<dbReference type="GeneID" id="110557307"/>
<dbReference type="GO" id="GO:0006955">
    <property type="term" value="P:immune response"/>
    <property type="evidence" value="ECO:0007669"/>
    <property type="project" value="InterPro"/>
</dbReference>
<comment type="subunit">
    <text evidence="10">Heterodimer with IL12B; disulfide-linked. This heterodimer is known as interleukin IL-12. Heterodimer with EBI3/IL27B; not disulfide-linked. This heterodimer is known as interleukin IL-35. Interacts with NBR1; this interaction promotes IL-12 secretion.</text>
</comment>
<dbReference type="Pfam" id="PF03039">
    <property type="entry name" value="IL12"/>
    <property type="match status" value="1"/>
</dbReference>
<dbReference type="GO" id="GO:0005125">
    <property type="term" value="F:cytokine activity"/>
    <property type="evidence" value="ECO:0007669"/>
    <property type="project" value="UniProtKB-KW"/>
</dbReference>